<evidence type="ECO:0000313" key="2">
    <source>
        <dbReference type="Proteomes" id="UP000664904"/>
    </source>
</evidence>
<name>A0A975DJD6_9GAMM</name>
<dbReference type="KEGG" id="pxi:J5O05_06255"/>
<organism evidence="1 2">
    <name type="scientific">Pseudoalteromonas xiamenensis</name>
    <dbReference type="NCBI Taxonomy" id="882626"/>
    <lineage>
        <taxon>Bacteria</taxon>
        <taxon>Pseudomonadati</taxon>
        <taxon>Pseudomonadota</taxon>
        <taxon>Gammaproteobacteria</taxon>
        <taxon>Alteromonadales</taxon>
        <taxon>Pseudoalteromonadaceae</taxon>
        <taxon>Pseudoalteromonas</taxon>
    </lineage>
</organism>
<protein>
    <submittedName>
        <fullName evidence="1">Uncharacterized protein</fullName>
    </submittedName>
</protein>
<proteinExistence type="predicted"/>
<dbReference type="EMBL" id="CP072133">
    <property type="protein sequence ID" value="QTH72858.1"/>
    <property type="molecule type" value="Genomic_DNA"/>
</dbReference>
<gene>
    <name evidence="1" type="ORF">J5O05_06255</name>
</gene>
<dbReference type="AlphaFoldDB" id="A0A975DJD6"/>
<keyword evidence="2" id="KW-1185">Reference proteome</keyword>
<accession>A0A975DJD6</accession>
<sequence length="161" mass="18497">MLLNVDALLLVDTNTEFTKSFAECHFSEAHQRPSNLIVAGDNTRILVKMMFQELIKDYCYCDISNEISVSELASYLHEHHNVSAVLINAHDYTLADDEQKFIFNSLHPVRYLVEENELGEFYFERLLDVGHDNHLSCSSKVAEVTNDISESLCKMDSEEQF</sequence>
<dbReference type="Proteomes" id="UP000664904">
    <property type="component" value="Chromosome"/>
</dbReference>
<evidence type="ECO:0000313" key="1">
    <source>
        <dbReference type="EMBL" id="QTH72858.1"/>
    </source>
</evidence>
<reference evidence="1" key="1">
    <citation type="submission" date="2021-03" db="EMBL/GenBank/DDBJ databases">
        <title>Complete Genome of Pseudoalteromonas xiamenensis STKMTI.2, a new potential marine bacterium producing anti-Vibrio compounds.</title>
        <authorList>
            <person name="Handayani D.P."/>
            <person name="Isnansetyo A."/>
            <person name="Istiqomah I."/>
            <person name="Jumina J."/>
        </authorList>
    </citation>
    <scope>NUCLEOTIDE SEQUENCE</scope>
    <source>
        <strain evidence="1">STKMTI.2</strain>
    </source>
</reference>